<dbReference type="EMBL" id="RCHU02000008">
    <property type="protein sequence ID" value="KAL3582780.1"/>
    <property type="molecule type" value="Genomic_DNA"/>
</dbReference>
<reference evidence="1 2" key="1">
    <citation type="journal article" date="2024" name="Plant Biotechnol. J.">
        <title>Genome and CRISPR/Cas9 system of a widespread forest tree (Populus alba) in the world.</title>
        <authorList>
            <person name="Liu Y.J."/>
            <person name="Jiang P.F."/>
            <person name="Han X.M."/>
            <person name="Li X.Y."/>
            <person name="Wang H.M."/>
            <person name="Wang Y.J."/>
            <person name="Wang X.X."/>
            <person name="Zeng Q.Y."/>
        </authorList>
    </citation>
    <scope>NUCLEOTIDE SEQUENCE [LARGE SCALE GENOMIC DNA]</scope>
    <source>
        <strain evidence="2">cv. PAL-ZL1</strain>
    </source>
</reference>
<name>A0ACC4BWJ7_POPAL</name>
<evidence type="ECO:0000313" key="1">
    <source>
        <dbReference type="EMBL" id="KAL3582780.1"/>
    </source>
</evidence>
<proteinExistence type="predicted"/>
<comment type="caution">
    <text evidence="1">The sequence shown here is derived from an EMBL/GenBank/DDBJ whole genome shotgun (WGS) entry which is preliminary data.</text>
</comment>
<organism evidence="1 2">
    <name type="scientific">Populus alba</name>
    <name type="common">White poplar</name>
    <dbReference type="NCBI Taxonomy" id="43335"/>
    <lineage>
        <taxon>Eukaryota</taxon>
        <taxon>Viridiplantae</taxon>
        <taxon>Streptophyta</taxon>
        <taxon>Embryophyta</taxon>
        <taxon>Tracheophyta</taxon>
        <taxon>Spermatophyta</taxon>
        <taxon>Magnoliopsida</taxon>
        <taxon>eudicotyledons</taxon>
        <taxon>Gunneridae</taxon>
        <taxon>Pentapetalae</taxon>
        <taxon>rosids</taxon>
        <taxon>fabids</taxon>
        <taxon>Malpighiales</taxon>
        <taxon>Salicaceae</taxon>
        <taxon>Saliceae</taxon>
        <taxon>Populus</taxon>
    </lineage>
</organism>
<protein>
    <submittedName>
        <fullName evidence="1">Uncharacterized protein</fullName>
    </submittedName>
</protein>
<evidence type="ECO:0000313" key="2">
    <source>
        <dbReference type="Proteomes" id="UP000309997"/>
    </source>
</evidence>
<dbReference type="Proteomes" id="UP000309997">
    <property type="component" value="Unassembled WGS sequence"/>
</dbReference>
<sequence>MVHFRLHAGVLFFTVVLFPLLCSGIRSIPSREGNSGAVEVLNGYRFAEAPEYRNGRDCPVLTTTGRDVHVGEEEAVLLQYWGDGDGLGEVERRELQGEDREVDGGAKKIKDIRVRFTAIVFASVCRGCGGNGSSVEPTWAWRGQRERDLQAIASRSSQFVALEWEREALGET</sequence>
<accession>A0ACC4BWJ7</accession>
<keyword evidence="2" id="KW-1185">Reference proteome</keyword>
<gene>
    <name evidence="1" type="ORF">D5086_017112</name>
</gene>